<keyword evidence="3 6" id="KW-0812">Transmembrane</keyword>
<dbReference type="GO" id="GO:0005886">
    <property type="term" value="C:plasma membrane"/>
    <property type="evidence" value="ECO:0007669"/>
    <property type="project" value="TreeGrafter"/>
</dbReference>
<dbReference type="Proteomes" id="UP000760668">
    <property type="component" value="Unassembled WGS sequence"/>
</dbReference>
<feature type="transmembrane region" description="Helical" evidence="6">
    <location>
        <begin position="132"/>
        <end position="152"/>
    </location>
</feature>
<accession>A0A921MMJ2</accession>
<gene>
    <name evidence="8" type="ORF">K8V01_09030</name>
</gene>
<reference evidence="8" key="1">
    <citation type="journal article" date="2021" name="PeerJ">
        <title>Extensive microbial diversity within the chicken gut microbiome revealed by metagenomics and culture.</title>
        <authorList>
            <person name="Gilroy R."/>
            <person name="Ravi A."/>
            <person name="Getino M."/>
            <person name="Pursley I."/>
            <person name="Horton D.L."/>
            <person name="Alikhan N.F."/>
            <person name="Baker D."/>
            <person name="Gharbi K."/>
            <person name="Hall N."/>
            <person name="Watson M."/>
            <person name="Adriaenssens E.M."/>
            <person name="Foster-Nyarko E."/>
            <person name="Jarju S."/>
            <person name="Secka A."/>
            <person name="Antonio M."/>
            <person name="Oren A."/>
            <person name="Chaudhuri R.R."/>
            <person name="La Ragione R."/>
            <person name="Hildebrand F."/>
            <person name="Pallen M.J."/>
        </authorList>
    </citation>
    <scope>NUCLEOTIDE SEQUENCE</scope>
    <source>
        <strain evidence="8">CHK179-5677</strain>
    </source>
</reference>
<reference evidence="8" key="2">
    <citation type="submission" date="2021-09" db="EMBL/GenBank/DDBJ databases">
        <authorList>
            <person name="Gilroy R."/>
        </authorList>
    </citation>
    <scope>NUCLEOTIDE SEQUENCE</scope>
    <source>
        <strain evidence="8">CHK179-5677</strain>
    </source>
</reference>
<evidence type="ECO:0000313" key="9">
    <source>
        <dbReference type="Proteomes" id="UP000760668"/>
    </source>
</evidence>
<evidence type="ECO:0000256" key="2">
    <source>
        <dbReference type="ARBA" id="ARBA00009399"/>
    </source>
</evidence>
<evidence type="ECO:0000259" key="7">
    <source>
        <dbReference type="Pfam" id="PF04138"/>
    </source>
</evidence>
<dbReference type="Pfam" id="PF04138">
    <property type="entry name" value="GtrA_DPMS_TM"/>
    <property type="match status" value="1"/>
</dbReference>
<feature type="domain" description="GtrA/DPMS transmembrane" evidence="7">
    <location>
        <begin position="19"/>
        <end position="159"/>
    </location>
</feature>
<dbReference type="PANTHER" id="PTHR38459:SF1">
    <property type="entry name" value="PROPHAGE BACTOPRENOL-LINKED GLUCOSE TRANSLOCASE HOMOLOG"/>
    <property type="match status" value="1"/>
</dbReference>
<protein>
    <submittedName>
        <fullName evidence="8">GtrA family protein</fullName>
    </submittedName>
</protein>
<proteinExistence type="inferred from homology"/>
<dbReference type="AlphaFoldDB" id="A0A921MMJ2"/>
<comment type="caution">
    <text evidence="8">The sequence shown here is derived from an EMBL/GenBank/DDBJ whole genome shotgun (WGS) entry which is preliminary data.</text>
</comment>
<comment type="similarity">
    <text evidence="2">Belongs to the GtrA family.</text>
</comment>
<evidence type="ECO:0000313" key="8">
    <source>
        <dbReference type="EMBL" id="HJG87149.1"/>
    </source>
</evidence>
<feature type="transmembrane region" description="Helical" evidence="6">
    <location>
        <begin position="20"/>
        <end position="38"/>
    </location>
</feature>
<dbReference type="InterPro" id="IPR051401">
    <property type="entry name" value="GtrA_CellWall_Glycosyl"/>
</dbReference>
<dbReference type="EMBL" id="DYUC01000089">
    <property type="protein sequence ID" value="HJG87149.1"/>
    <property type="molecule type" value="Genomic_DNA"/>
</dbReference>
<evidence type="ECO:0000256" key="6">
    <source>
        <dbReference type="SAM" id="Phobius"/>
    </source>
</evidence>
<name>A0A921MMJ2_9FIRM</name>
<dbReference type="PANTHER" id="PTHR38459">
    <property type="entry name" value="PROPHAGE BACTOPRENOL-LINKED GLUCOSE TRANSLOCASE HOMOLOG"/>
    <property type="match status" value="1"/>
</dbReference>
<evidence type="ECO:0000256" key="4">
    <source>
        <dbReference type="ARBA" id="ARBA00022989"/>
    </source>
</evidence>
<feature type="transmembrane region" description="Helical" evidence="6">
    <location>
        <begin position="98"/>
        <end position="120"/>
    </location>
</feature>
<evidence type="ECO:0000256" key="5">
    <source>
        <dbReference type="ARBA" id="ARBA00023136"/>
    </source>
</evidence>
<keyword evidence="4 6" id="KW-1133">Transmembrane helix</keyword>
<dbReference type="InterPro" id="IPR007267">
    <property type="entry name" value="GtrA_DPMS_TM"/>
</dbReference>
<sequence length="160" mass="18233">MKEKILHLIEVFDLKRFIKFGFIGVLNTLVDFVVFYLLNRFVIKDGPTVVLLGMTIVAGPYLSNAISYVVANIHSFIWNKLWTFQKKEPLTRREVGRYIVTSCGFLIISSIGLSIFMSILKLPAFAGLIPAGLIPLAAKIPNTCVTMFYNYLMNKFWVFK</sequence>
<evidence type="ECO:0000256" key="3">
    <source>
        <dbReference type="ARBA" id="ARBA00022692"/>
    </source>
</evidence>
<dbReference type="GO" id="GO:0000271">
    <property type="term" value="P:polysaccharide biosynthetic process"/>
    <property type="evidence" value="ECO:0007669"/>
    <property type="project" value="InterPro"/>
</dbReference>
<dbReference type="RefSeq" id="WP_295368872.1">
    <property type="nucleotide sequence ID" value="NZ_DYUC01000089.1"/>
</dbReference>
<evidence type="ECO:0000256" key="1">
    <source>
        <dbReference type="ARBA" id="ARBA00004141"/>
    </source>
</evidence>
<keyword evidence="5 6" id="KW-0472">Membrane</keyword>
<organism evidence="8 9">
    <name type="scientific">Pseudoflavonifractor capillosus</name>
    <dbReference type="NCBI Taxonomy" id="106588"/>
    <lineage>
        <taxon>Bacteria</taxon>
        <taxon>Bacillati</taxon>
        <taxon>Bacillota</taxon>
        <taxon>Clostridia</taxon>
        <taxon>Eubacteriales</taxon>
        <taxon>Oscillospiraceae</taxon>
        <taxon>Pseudoflavonifractor</taxon>
    </lineage>
</organism>
<comment type="subcellular location">
    <subcellularLocation>
        <location evidence="1">Membrane</location>
        <topology evidence="1">Multi-pass membrane protein</topology>
    </subcellularLocation>
</comment>
<feature type="transmembrane region" description="Helical" evidence="6">
    <location>
        <begin position="50"/>
        <end position="77"/>
    </location>
</feature>